<dbReference type="Pfam" id="PF01585">
    <property type="entry name" value="G-patch"/>
    <property type="match status" value="1"/>
</dbReference>
<dbReference type="InParanoid" id="T1HHJ0"/>
<evidence type="ECO:0000259" key="2">
    <source>
        <dbReference type="PROSITE" id="PS50174"/>
    </source>
</evidence>
<proteinExistence type="predicted"/>
<dbReference type="GeneID" id="141453808"/>
<evidence type="ECO:0000313" key="3">
    <source>
        <dbReference type="EnsemblMetazoa" id="RPRC003513-PA"/>
    </source>
</evidence>
<dbReference type="HOGENOM" id="CLU_1715518_0_0_1"/>
<reference evidence="3" key="1">
    <citation type="submission" date="2015-05" db="UniProtKB">
        <authorList>
            <consortium name="EnsemblMetazoa"/>
        </authorList>
    </citation>
    <scope>IDENTIFICATION</scope>
</reference>
<dbReference type="Proteomes" id="UP000015103">
    <property type="component" value="Unassembled WGS sequence"/>
</dbReference>
<dbReference type="RefSeq" id="XP_073983545.1">
    <property type="nucleotide sequence ID" value="XM_074127444.1"/>
</dbReference>
<dbReference type="eggNOG" id="KOG2809">
    <property type="taxonomic scope" value="Eukaryota"/>
</dbReference>
<sequence length="153" mass="17623">MNFAKRELFKYGWKEGKGLGKESTGTVEPVRPKLKFDNKGLGFNYGEEYSFKWWEHVYDQAANNISVISAEDGTKSLISTKYKKSTPITTQKKKSSRKFKSKKKDTTLKVVNDIPVVKDIKRNDKVLVNGKLMRLLIHENKYLLSKEKVDTCV</sequence>
<name>T1HHJ0_RHOPR</name>
<dbReference type="EMBL" id="ACPB03000429">
    <property type="status" value="NOT_ANNOTATED_CDS"/>
    <property type="molecule type" value="Genomic_DNA"/>
</dbReference>
<evidence type="ECO:0000313" key="4">
    <source>
        <dbReference type="Proteomes" id="UP000015103"/>
    </source>
</evidence>
<dbReference type="SMART" id="SM00443">
    <property type="entry name" value="G_patch"/>
    <property type="match status" value="1"/>
</dbReference>
<dbReference type="EnsemblMetazoa" id="RPRC003513-RA">
    <property type="protein sequence ID" value="RPRC003513-PA"/>
    <property type="gene ID" value="RPRC003513"/>
</dbReference>
<dbReference type="OMA" id="NSKNTCY"/>
<organism evidence="3 4">
    <name type="scientific">Rhodnius prolixus</name>
    <name type="common">Triatomid bug</name>
    <dbReference type="NCBI Taxonomy" id="13249"/>
    <lineage>
        <taxon>Eukaryota</taxon>
        <taxon>Metazoa</taxon>
        <taxon>Ecdysozoa</taxon>
        <taxon>Arthropoda</taxon>
        <taxon>Hexapoda</taxon>
        <taxon>Insecta</taxon>
        <taxon>Pterygota</taxon>
        <taxon>Neoptera</taxon>
        <taxon>Paraneoptera</taxon>
        <taxon>Hemiptera</taxon>
        <taxon>Heteroptera</taxon>
        <taxon>Panheteroptera</taxon>
        <taxon>Cimicomorpha</taxon>
        <taxon>Reduviidae</taxon>
        <taxon>Triatominae</taxon>
        <taxon>Rhodnius</taxon>
    </lineage>
</organism>
<dbReference type="PANTHER" id="PTHR23149">
    <property type="entry name" value="G PATCH DOMAIN CONTAINING PROTEIN"/>
    <property type="match status" value="1"/>
</dbReference>
<dbReference type="VEuPathDB" id="VectorBase:RPRC003513"/>
<keyword evidence="4" id="KW-1185">Reference proteome</keyword>
<protein>
    <recommendedName>
        <fullName evidence="1">G patch domain-containing protein 4</fullName>
    </recommendedName>
</protein>
<dbReference type="GO" id="GO:0005730">
    <property type="term" value="C:nucleolus"/>
    <property type="evidence" value="ECO:0007669"/>
    <property type="project" value="TreeGrafter"/>
</dbReference>
<dbReference type="InterPro" id="IPR050656">
    <property type="entry name" value="PINX1"/>
</dbReference>
<dbReference type="STRING" id="13249.T1HHJ0"/>
<dbReference type="InterPro" id="IPR000467">
    <property type="entry name" value="G_patch_dom"/>
</dbReference>
<feature type="domain" description="G-patch" evidence="2">
    <location>
        <begin position="1"/>
        <end position="46"/>
    </location>
</feature>
<dbReference type="GO" id="GO:0003676">
    <property type="term" value="F:nucleic acid binding"/>
    <property type="evidence" value="ECO:0007669"/>
    <property type="project" value="InterPro"/>
</dbReference>
<dbReference type="AlphaFoldDB" id="T1HHJ0"/>
<accession>T1HHJ0</accession>
<dbReference type="PROSITE" id="PS50174">
    <property type="entry name" value="G_PATCH"/>
    <property type="match status" value="1"/>
</dbReference>
<dbReference type="PANTHER" id="PTHR23149:SF9">
    <property type="entry name" value="G PATCH DOMAIN-CONTAINING PROTEIN 4"/>
    <property type="match status" value="1"/>
</dbReference>
<evidence type="ECO:0000256" key="1">
    <source>
        <dbReference type="ARBA" id="ARBA00040365"/>
    </source>
</evidence>